<protein>
    <submittedName>
        <fullName evidence="1">Uncharacterized protein</fullName>
    </submittedName>
</protein>
<evidence type="ECO:0000313" key="1">
    <source>
        <dbReference type="EMBL" id="GAH55350.1"/>
    </source>
</evidence>
<sequence>YEKGRNKANSEWLAGLKFDGIIKLCSAFTLAQMVQREGYKIRLKKLFGF</sequence>
<comment type="caution">
    <text evidence="1">The sequence shown here is derived from an EMBL/GenBank/DDBJ whole genome shotgun (WGS) entry which is preliminary data.</text>
</comment>
<reference evidence="1" key="1">
    <citation type="journal article" date="2014" name="Front. Microbiol.">
        <title>High frequency of phylogenetically diverse reductive dehalogenase-homologous genes in deep subseafloor sedimentary metagenomes.</title>
        <authorList>
            <person name="Kawai M."/>
            <person name="Futagami T."/>
            <person name="Toyoda A."/>
            <person name="Takaki Y."/>
            <person name="Nishi S."/>
            <person name="Hori S."/>
            <person name="Arai W."/>
            <person name="Tsubouchi T."/>
            <person name="Morono Y."/>
            <person name="Uchiyama I."/>
            <person name="Ito T."/>
            <person name="Fujiyama A."/>
            <person name="Inagaki F."/>
            <person name="Takami H."/>
        </authorList>
    </citation>
    <scope>NUCLEOTIDE SEQUENCE</scope>
    <source>
        <strain evidence="1">Expedition CK06-06</strain>
    </source>
</reference>
<dbReference type="AlphaFoldDB" id="X1HE43"/>
<dbReference type="EMBL" id="BARU01017018">
    <property type="protein sequence ID" value="GAH55350.1"/>
    <property type="molecule type" value="Genomic_DNA"/>
</dbReference>
<organism evidence="1">
    <name type="scientific">marine sediment metagenome</name>
    <dbReference type="NCBI Taxonomy" id="412755"/>
    <lineage>
        <taxon>unclassified sequences</taxon>
        <taxon>metagenomes</taxon>
        <taxon>ecological metagenomes</taxon>
    </lineage>
</organism>
<proteinExistence type="predicted"/>
<gene>
    <name evidence="1" type="ORF">S03H2_28253</name>
</gene>
<feature type="non-terminal residue" evidence="1">
    <location>
        <position position="1"/>
    </location>
</feature>
<name>X1HE43_9ZZZZ</name>
<accession>X1HE43</accession>